<dbReference type="GO" id="GO:0051156">
    <property type="term" value="P:glucose 6-phosphate metabolic process"/>
    <property type="evidence" value="ECO:0007669"/>
    <property type="project" value="TreeGrafter"/>
</dbReference>
<comment type="caution">
    <text evidence="9">The sequence shown here is derived from an EMBL/GenBank/DDBJ whole genome shotgun (WGS) entry which is preliminary data.</text>
</comment>
<gene>
    <name evidence="7 9" type="primary">pgi</name>
    <name evidence="9" type="ORF">DB44_CK00150</name>
</gene>
<accession>A0A0C1JYR8</accession>
<sequence length="544" mass="61401">MATPFSYLEFRMSKTSPSHFFNYSASKKLQELAKHPLDLTKELTPERVTQYVAEAGGFKLLYGTERVTNDVLAALKQLSEESHALDKMNRMQDGEVMNFIERFPSENRPALHTATRDLFDYPRTAKKAQEAAQLAKAELEKLRQFLEKNDQNYHFTDLVTVAIGGSDLGPRAHYHALEHLLKPGHHVHFISNVDPDDVAGVFRKIPDLKKTLVAVVSKSGTTLETATNEELVREKFRQAGLDPKKHFVSITMPGTPMDNQEQYLKTFYMWDWIGGRYSTTSMCGALMLSFAFGINTFWEFLKGAHEMDRIALETNLNKNLPLLAALLGIWNRNFLDYPTVALIPYSQALLRYTAHIQQVDMESNGKHIDQQGIMTNFHTGPIIWGEPGTNSQHSFFQLIHQGTATVPVSIIAFKENLYGEDLEFQGTTSQEKLLSNLFAQSLALATGQISENPNKTFLGNRPTNILLAKKLTPYTLGALLSFFENKVAFQGFIWGINSFDQEGVQLGKVLANRLINEFANQRKKTKPSSFAIGEAYLKHLDHFS</sequence>
<feature type="active site" evidence="7">
    <location>
        <position position="508"/>
    </location>
</feature>
<evidence type="ECO:0000256" key="4">
    <source>
        <dbReference type="ARBA" id="ARBA00023152"/>
    </source>
</evidence>
<comment type="pathway">
    <text evidence="7">Carbohydrate biosynthesis; gluconeogenesis.</text>
</comment>
<dbReference type="Proteomes" id="UP000031465">
    <property type="component" value="Unassembled WGS sequence"/>
</dbReference>
<dbReference type="Gene3D" id="3.40.50.10490">
    <property type="entry name" value="Glucose-6-phosphate isomerase like protein, domain 1"/>
    <property type="match status" value="2"/>
</dbReference>
<dbReference type="SUPFAM" id="SSF53697">
    <property type="entry name" value="SIS domain"/>
    <property type="match status" value="1"/>
</dbReference>
<dbReference type="InterPro" id="IPR035476">
    <property type="entry name" value="SIS_PGI_1"/>
</dbReference>
<comment type="pathway">
    <text evidence="1 7 8">Carbohydrate degradation; glycolysis; D-glyceraldehyde 3-phosphate and glycerone phosphate from D-glucose: step 2/4.</text>
</comment>
<feature type="active site" description="Proton donor" evidence="7">
    <location>
        <position position="362"/>
    </location>
</feature>
<dbReference type="EMBL" id="JSAN01000057">
    <property type="protein sequence ID" value="KIC72342.1"/>
    <property type="molecule type" value="Genomic_DNA"/>
</dbReference>
<keyword evidence="4 7" id="KW-0324">Glycolysis</keyword>
<dbReference type="InterPro" id="IPR023096">
    <property type="entry name" value="G6P_Isomerase_C"/>
</dbReference>
<organism evidence="9 10">
    <name type="scientific">Candidatus Protochlamydia amoebophila</name>
    <dbReference type="NCBI Taxonomy" id="362787"/>
    <lineage>
        <taxon>Bacteria</taxon>
        <taxon>Pseudomonadati</taxon>
        <taxon>Chlamydiota</taxon>
        <taxon>Chlamydiia</taxon>
        <taxon>Parachlamydiales</taxon>
        <taxon>Parachlamydiaceae</taxon>
        <taxon>Candidatus Protochlamydia</taxon>
    </lineage>
</organism>
<comment type="function">
    <text evidence="7">Catalyzes the reversible isomerization of glucose-6-phosphate to fructose-6-phosphate.</text>
</comment>
<name>A0A0C1JYR8_9BACT</name>
<evidence type="ECO:0000256" key="7">
    <source>
        <dbReference type="HAMAP-Rule" id="MF_00473"/>
    </source>
</evidence>
<keyword evidence="5 7" id="KW-0413">Isomerase</keyword>
<evidence type="ECO:0000313" key="10">
    <source>
        <dbReference type="Proteomes" id="UP000031465"/>
    </source>
</evidence>
<evidence type="ECO:0000256" key="3">
    <source>
        <dbReference type="ARBA" id="ARBA00022432"/>
    </source>
</evidence>
<dbReference type="GO" id="GO:0004347">
    <property type="term" value="F:glucose-6-phosphate isomerase activity"/>
    <property type="evidence" value="ECO:0007669"/>
    <property type="project" value="UniProtKB-UniRule"/>
</dbReference>
<dbReference type="PATRIC" id="fig|362787.3.peg.869"/>
<evidence type="ECO:0000256" key="1">
    <source>
        <dbReference type="ARBA" id="ARBA00004926"/>
    </source>
</evidence>
<dbReference type="HAMAP" id="MF_00473">
    <property type="entry name" value="G6P_isomerase"/>
    <property type="match status" value="1"/>
</dbReference>
<feature type="active site" evidence="7">
    <location>
        <position position="393"/>
    </location>
</feature>
<keyword evidence="7" id="KW-0963">Cytoplasm</keyword>
<dbReference type="UniPathway" id="UPA00109">
    <property type="reaction ID" value="UER00181"/>
</dbReference>
<proteinExistence type="inferred from homology"/>
<dbReference type="UniPathway" id="UPA00138"/>
<comment type="subcellular location">
    <subcellularLocation>
        <location evidence="7">Cytoplasm</location>
    </subcellularLocation>
</comment>
<protein>
    <recommendedName>
        <fullName evidence="7">Glucose-6-phosphate isomerase</fullName>
        <shortName evidence="7">GPI</shortName>
        <ecNumber evidence="7">5.3.1.9</ecNumber>
    </recommendedName>
    <alternativeName>
        <fullName evidence="7">Phosphoglucose isomerase</fullName>
        <shortName evidence="7">PGI</shortName>
    </alternativeName>
    <alternativeName>
        <fullName evidence="7">Phosphohexose isomerase</fullName>
        <shortName evidence="7">PHI</shortName>
    </alternativeName>
</protein>
<evidence type="ECO:0000313" key="9">
    <source>
        <dbReference type="EMBL" id="KIC72342.1"/>
    </source>
</evidence>
<comment type="catalytic activity">
    <reaction evidence="6 7 8">
        <text>alpha-D-glucose 6-phosphate = beta-D-fructose 6-phosphate</text>
        <dbReference type="Rhea" id="RHEA:11816"/>
        <dbReference type="ChEBI" id="CHEBI:57634"/>
        <dbReference type="ChEBI" id="CHEBI:58225"/>
        <dbReference type="EC" id="5.3.1.9"/>
    </reaction>
</comment>
<dbReference type="CDD" id="cd05015">
    <property type="entry name" value="SIS_PGI_1"/>
    <property type="match status" value="1"/>
</dbReference>
<dbReference type="InterPro" id="IPR018189">
    <property type="entry name" value="Phosphoglucose_isomerase_CS"/>
</dbReference>
<evidence type="ECO:0000256" key="8">
    <source>
        <dbReference type="RuleBase" id="RU000612"/>
    </source>
</evidence>
<dbReference type="PRINTS" id="PR00662">
    <property type="entry name" value="G6PISOMERASE"/>
</dbReference>
<dbReference type="CDD" id="cd05016">
    <property type="entry name" value="SIS_PGI_2"/>
    <property type="match status" value="1"/>
</dbReference>
<comment type="similarity">
    <text evidence="2 7 8">Belongs to the GPI family.</text>
</comment>
<dbReference type="Pfam" id="PF00342">
    <property type="entry name" value="PGI"/>
    <property type="match status" value="1"/>
</dbReference>
<dbReference type="GO" id="GO:0005829">
    <property type="term" value="C:cytosol"/>
    <property type="evidence" value="ECO:0007669"/>
    <property type="project" value="TreeGrafter"/>
</dbReference>
<dbReference type="PROSITE" id="PS51463">
    <property type="entry name" value="P_GLUCOSE_ISOMERASE_3"/>
    <property type="match status" value="1"/>
</dbReference>
<dbReference type="EC" id="5.3.1.9" evidence="7"/>
<dbReference type="InterPro" id="IPR035482">
    <property type="entry name" value="SIS_PGI_2"/>
</dbReference>
<dbReference type="PANTHER" id="PTHR11469:SF1">
    <property type="entry name" value="GLUCOSE-6-PHOSPHATE ISOMERASE"/>
    <property type="match status" value="1"/>
</dbReference>
<dbReference type="NCBIfam" id="NF010695">
    <property type="entry name" value="PRK14095.1"/>
    <property type="match status" value="1"/>
</dbReference>
<evidence type="ECO:0000256" key="2">
    <source>
        <dbReference type="ARBA" id="ARBA00006604"/>
    </source>
</evidence>
<dbReference type="InterPro" id="IPR001672">
    <property type="entry name" value="G6P_Isomerase"/>
</dbReference>
<dbReference type="GO" id="GO:0097367">
    <property type="term" value="F:carbohydrate derivative binding"/>
    <property type="evidence" value="ECO:0007669"/>
    <property type="project" value="InterPro"/>
</dbReference>
<dbReference type="PANTHER" id="PTHR11469">
    <property type="entry name" value="GLUCOSE-6-PHOSPHATE ISOMERASE"/>
    <property type="match status" value="1"/>
</dbReference>
<dbReference type="GO" id="GO:0048029">
    <property type="term" value="F:monosaccharide binding"/>
    <property type="evidence" value="ECO:0007669"/>
    <property type="project" value="TreeGrafter"/>
</dbReference>
<dbReference type="GO" id="GO:0006094">
    <property type="term" value="P:gluconeogenesis"/>
    <property type="evidence" value="ECO:0007669"/>
    <property type="project" value="UniProtKB-UniRule"/>
</dbReference>
<evidence type="ECO:0000256" key="6">
    <source>
        <dbReference type="ARBA" id="ARBA00029321"/>
    </source>
</evidence>
<dbReference type="AlphaFoldDB" id="A0A0C1JYR8"/>
<keyword evidence="3 7" id="KW-0312">Gluconeogenesis</keyword>
<dbReference type="Gene3D" id="1.10.1390.10">
    <property type="match status" value="1"/>
</dbReference>
<dbReference type="InterPro" id="IPR046348">
    <property type="entry name" value="SIS_dom_sf"/>
</dbReference>
<evidence type="ECO:0000256" key="5">
    <source>
        <dbReference type="ARBA" id="ARBA00023235"/>
    </source>
</evidence>
<dbReference type="GO" id="GO:0006096">
    <property type="term" value="P:glycolytic process"/>
    <property type="evidence" value="ECO:0007669"/>
    <property type="project" value="UniProtKB-UniRule"/>
</dbReference>
<reference evidence="9 10" key="1">
    <citation type="journal article" date="2014" name="Mol. Biol. Evol.">
        <title>Massive expansion of Ubiquitination-related gene families within the Chlamydiae.</title>
        <authorList>
            <person name="Domman D."/>
            <person name="Collingro A."/>
            <person name="Lagkouvardos I."/>
            <person name="Gehre L."/>
            <person name="Weinmaier T."/>
            <person name="Rattei T."/>
            <person name="Subtil A."/>
            <person name="Horn M."/>
        </authorList>
    </citation>
    <scope>NUCLEOTIDE SEQUENCE [LARGE SCALE GENOMIC DNA]</scope>
    <source>
        <strain evidence="9 10">EI2</strain>
    </source>
</reference>
<dbReference type="PROSITE" id="PS00174">
    <property type="entry name" value="P_GLUCOSE_ISOMERASE_2"/>
    <property type="match status" value="1"/>
</dbReference>